<dbReference type="Gene3D" id="3.30.1330.60">
    <property type="entry name" value="OmpA-like domain"/>
    <property type="match status" value="1"/>
</dbReference>
<dbReference type="SUPFAM" id="SSF103088">
    <property type="entry name" value="OmpA-like"/>
    <property type="match status" value="1"/>
</dbReference>
<dbReference type="Pfam" id="PF00691">
    <property type="entry name" value="OmpA"/>
    <property type="match status" value="1"/>
</dbReference>
<feature type="signal peptide" evidence="6">
    <location>
        <begin position="1"/>
        <end position="21"/>
    </location>
</feature>
<dbReference type="AlphaFoldDB" id="A0A939GFP7"/>
<gene>
    <name evidence="9" type="ORF">J2I47_13095</name>
</gene>
<evidence type="ECO:0000313" key="9">
    <source>
        <dbReference type="EMBL" id="MBO0937486.1"/>
    </source>
</evidence>
<feature type="region of interest" description="Disordered" evidence="5">
    <location>
        <begin position="172"/>
        <end position="200"/>
    </location>
</feature>
<evidence type="ECO:0000256" key="4">
    <source>
        <dbReference type="PROSITE-ProRule" id="PRU00473"/>
    </source>
</evidence>
<dbReference type="PANTHER" id="PTHR30329:SF21">
    <property type="entry name" value="LIPOPROTEIN YIAD-RELATED"/>
    <property type="match status" value="1"/>
</dbReference>
<dbReference type="GO" id="GO:0009279">
    <property type="term" value="C:cell outer membrane"/>
    <property type="evidence" value="ECO:0007669"/>
    <property type="project" value="UniProtKB-SubCell"/>
</dbReference>
<dbReference type="InterPro" id="IPR036737">
    <property type="entry name" value="OmpA-like_sf"/>
</dbReference>
<dbReference type="Gene3D" id="3.90.182.10">
    <property type="entry name" value="Toxin - Anthrax Protective Antigen,domain 1"/>
    <property type="match status" value="1"/>
</dbReference>
<comment type="caution">
    <text evidence="9">The sequence shown here is derived from an EMBL/GenBank/DDBJ whole genome shotgun (WGS) entry which is preliminary data.</text>
</comment>
<dbReference type="RefSeq" id="WP_207365044.1">
    <property type="nucleotide sequence ID" value="NZ_JAFMYV010000006.1"/>
</dbReference>
<dbReference type="PANTHER" id="PTHR30329">
    <property type="entry name" value="STATOR ELEMENT OF FLAGELLAR MOTOR COMPLEX"/>
    <property type="match status" value="1"/>
</dbReference>
<evidence type="ECO:0000256" key="3">
    <source>
        <dbReference type="ARBA" id="ARBA00023237"/>
    </source>
</evidence>
<feature type="domain" description="PA14" evidence="8">
    <location>
        <begin position="22"/>
        <end position="161"/>
    </location>
</feature>
<dbReference type="SUPFAM" id="SSF56988">
    <property type="entry name" value="Anthrax protective antigen"/>
    <property type="match status" value="1"/>
</dbReference>
<dbReference type="Proteomes" id="UP000664034">
    <property type="component" value="Unassembled WGS sequence"/>
</dbReference>
<keyword evidence="2 4" id="KW-0472">Membrane</keyword>
<sequence>MLRWCLLLGGFFLSVPVWGQAAGGNGLQGEYYNGPAFNRKVLVRTDKLVDFSWDGYTLPAAGVNPKSFSVRWTGKLYAPVSGPYKFTAVVDDGMRIWVDGKLAMDEWRYRKQKVYGQAVALKAGQFYDLKIEYYNAGNGGYAQLNWNLVNESGKKPAFENAPQQKVSAQFLYNGPLPKSSPPPAPKPVPPPTPKPKPALPVSPIIAQKMPLLAPKTAVAQPRPKSVATTTPAPPPAQGTPLPEAVATDLSQKRQIFFAQSDYQLMPSALEVLDNVAHLMTRDTTLRLTAEGYTDNVGDPRLNLTLSEYRARVVRSYLCRKGVAERRITAVGRGSIPSAEPDETTRSQKRHVLLLFQK</sequence>
<dbReference type="EMBL" id="JAFMYV010000006">
    <property type="protein sequence ID" value="MBO0937486.1"/>
    <property type="molecule type" value="Genomic_DNA"/>
</dbReference>
<evidence type="ECO:0000313" key="10">
    <source>
        <dbReference type="Proteomes" id="UP000664034"/>
    </source>
</evidence>
<comment type="subcellular location">
    <subcellularLocation>
        <location evidence="1">Cell outer membrane</location>
    </subcellularLocation>
</comment>
<dbReference type="InterPro" id="IPR006664">
    <property type="entry name" value="OMP_bac"/>
</dbReference>
<organism evidence="9 10">
    <name type="scientific">Fibrella rubiginis</name>
    <dbReference type="NCBI Taxonomy" id="2817060"/>
    <lineage>
        <taxon>Bacteria</taxon>
        <taxon>Pseudomonadati</taxon>
        <taxon>Bacteroidota</taxon>
        <taxon>Cytophagia</taxon>
        <taxon>Cytophagales</taxon>
        <taxon>Spirosomataceae</taxon>
        <taxon>Fibrella</taxon>
    </lineage>
</organism>
<dbReference type="InterPro" id="IPR037524">
    <property type="entry name" value="PA14/GLEYA"/>
</dbReference>
<name>A0A939GFP7_9BACT</name>
<evidence type="ECO:0000259" key="8">
    <source>
        <dbReference type="PROSITE" id="PS51820"/>
    </source>
</evidence>
<evidence type="ECO:0000259" key="7">
    <source>
        <dbReference type="PROSITE" id="PS51123"/>
    </source>
</evidence>
<evidence type="ECO:0000256" key="6">
    <source>
        <dbReference type="SAM" id="SignalP"/>
    </source>
</evidence>
<dbReference type="PRINTS" id="PR01021">
    <property type="entry name" value="OMPADOMAIN"/>
</dbReference>
<keyword evidence="6" id="KW-0732">Signal</keyword>
<feature type="compositionally biased region" description="Pro residues" evidence="5">
    <location>
        <begin position="178"/>
        <end position="200"/>
    </location>
</feature>
<feature type="chain" id="PRO_5037806281" evidence="6">
    <location>
        <begin position="22"/>
        <end position="357"/>
    </location>
</feature>
<feature type="region of interest" description="Disordered" evidence="5">
    <location>
        <begin position="215"/>
        <end position="241"/>
    </location>
</feature>
<dbReference type="InterPro" id="IPR006665">
    <property type="entry name" value="OmpA-like"/>
</dbReference>
<keyword evidence="10" id="KW-1185">Reference proteome</keyword>
<evidence type="ECO:0000256" key="2">
    <source>
        <dbReference type="ARBA" id="ARBA00023136"/>
    </source>
</evidence>
<dbReference type="CDD" id="cd07185">
    <property type="entry name" value="OmpA_C-like"/>
    <property type="match status" value="1"/>
</dbReference>
<dbReference type="PROSITE" id="PS51820">
    <property type="entry name" value="PA14"/>
    <property type="match status" value="1"/>
</dbReference>
<accession>A0A939GFP7</accession>
<dbReference type="InterPro" id="IPR050330">
    <property type="entry name" value="Bact_OuterMem_StrucFunc"/>
</dbReference>
<dbReference type="SMART" id="SM00758">
    <property type="entry name" value="PA14"/>
    <property type="match status" value="1"/>
</dbReference>
<dbReference type="PROSITE" id="PS51123">
    <property type="entry name" value="OMPA_2"/>
    <property type="match status" value="1"/>
</dbReference>
<reference evidence="9" key="1">
    <citation type="submission" date="2021-03" db="EMBL/GenBank/DDBJ databases">
        <title>Fibrella sp. HMF5335 genome sequencing and assembly.</title>
        <authorList>
            <person name="Kang H."/>
            <person name="Kim H."/>
            <person name="Bae S."/>
            <person name="Joh K."/>
        </authorList>
    </citation>
    <scope>NUCLEOTIDE SEQUENCE</scope>
    <source>
        <strain evidence="9">HMF5335</strain>
    </source>
</reference>
<dbReference type="InterPro" id="IPR011658">
    <property type="entry name" value="PA14_dom"/>
</dbReference>
<protein>
    <submittedName>
        <fullName evidence="9">OmpA family protein</fullName>
    </submittedName>
</protein>
<keyword evidence="3" id="KW-0998">Cell outer membrane</keyword>
<feature type="domain" description="OmpA-like" evidence="7">
    <location>
        <begin position="244"/>
        <end position="357"/>
    </location>
</feature>
<evidence type="ECO:0000256" key="1">
    <source>
        <dbReference type="ARBA" id="ARBA00004442"/>
    </source>
</evidence>
<proteinExistence type="predicted"/>
<evidence type="ECO:0000256" key="5">
    <source>
        <dbReference type="SAM" id="MobiDB-lite"/>
    </source>
</evidence>
<dbReference type="Pfam" id="PF07691">
    <property type="entry name" value="PA14"/>
    <property type="match status" value="1"/>
</dbReference>